<accession>A0AAN8F8K7</accession>
<feature type="signal peptide" evidence="1">
    <location>
        <begin position="1"/>
        <end position="15"/>
    </location>
</feature>
<dbReference type="EMBL" id="WIXE01017706">
    <property type="protein sequence ID" value="KAK5971499.1"/>
    <property type="molecule type" value="Genomic_DNA"/>
</dbReference>
<reference evidence="2 3" key="1">
    <citation type="submission" date="2019-10" db="EMBL/GenBank/DDBJ databases">
        <title>Assembly and Annotation for the nematode Trichostrongylus colubriformis.</title>
        <authorList>
            <person name="Martin J."/>
        </authorList>
    </citation>
    <scope>NUCLEOTIDE SEQUENCE [LARGE SCALE GENOMIC DNA]</scope>
    <source>
        <strain evidence="2">G859</strain>
        <tissue evidence="2">Whole worm</tissue>
    </source>
</reference>
<name>A0AAN8F8K7_TRICO</name>
<protein>
    <submittedName>
        <fullName evidence="2">Uncharacterized protein</fullName>
    </submittedName>
</protein>
<comment type="caution">
    <text evidence="2">The sequence shown here is derived from an EMBL/GenBank/DDBJ whole genome shotgun (WGS) entry which is preliminary data.</text>
</comment>
<feature type="chain" id="PRO_5042823870" evidence="1">
    <location>
        <begin position="16"/>
        <end position="401"/>
    </location>
</feature>
<dbReference type="Proteomes" id="UP001331761">
    <property type="component" value="Unassembled WGS sequence"/>
</dbReference>
<evidence type="ECO:0000256" key="1">
    <source>
        <dbReference type="SAM" id="SignalP"/>
    </source>
</evidence>
<gene>
    <name evidence="2" type="ORF">GCK32_007307</name>
</gene>
<keyword evidence="1" id="KW-0732">Signal</keyword>
<organism evidence="2 3">
    <name type="scientific">Trichostrongylus colubriformis</name>
    <name type="common">Black scour worm</name>
    <dbReference type="NCBI Taxonomy" id="6319"/>
    <lineage>
        <taxon>Eukaryota</taxon>
        <taxon>Metazoa</taxon>
        <taxon>Ecdysozoa</taxon>
        <taxon>Nematoda</taxon>
        <taxon>Chromadorea</taxon>
        <taxon>Rhabditida</taxon>
        <taxon>Rhabditina</taxon>
        <taxon>Rhabditomorpha</taxon>
        <taxon>Strongyloidea</taxon>
        <taxon>Trichostrongylidae</taxon>
        <taxon>Trichostrongylus</taxon>
    </lineage>
</organism>
<keyword evidence="3" id="KW-1185">Reference proteome</keyword>
<sequence length="401" mass="44853">MVAILFFFFLSSVSASSVESFRDKGLQYEEFGKARLMLEREQCSPRKLDMSKYVDALVEDEVSYVDGLILRAKLQSVFADACHSFNLSTGGPSSTEATENNIQKEQSSLKHFRASGYLDRYRLLWTAQKFDNDLRSLFLYNKINPAFFSIVDQKWFDKDSDLSEAAAAAIAFPTACNIEGLSITALICSKYEASAPQGVLYAIVHAGQFMPGNHAFVHYEVPEYVIVNEDEDEITPVEFDSCRVTNGSAFLCMERAHGECDITTMDSCDIFAMSTATNFTLIRTYGTGQIVATNQQEVNITGTMVKAASPIFTHHISYEMEETEDDESRLISYSKTVAVENEVSFPSMSHSANDAVHAANKAIRLYRLTRKGIPLLSNQVRISSFSKIRGNQYVEYLAMIT</sequence>
<proteinExistence type="predicted"/>
<evidence type="ECO:0000313" key="2">
    <source>
        <dbReference type="EMBL" id="KAK5971499.1"/>
    </source>
</evidence>
<evidence type="ECO:0000313" key="3">
    <source>
        <dbReference type="Proteomes" id="UP001331761"/>
    </source>
</evidence>
<dbReference type="AlphaFoldDB" id="A0AAN8F8K7"/>